<evidence type="ECO:0000256" key="6">
    <source>
        <dbReference type="ARBA" id="ARBA00023163"/>
    </source>
</evidence>
<keyword evidence="1" id="KW-0547">Nucleotide-binding</keyword>
<dbReference type="PROSITE" id="PS50045">
    <property type="entry name" value="SIGMA54_INTERACT_4"/>
    <property type="match status" value="1"/>
</dbReference>
<dbReference type="InterPro" id="IPR003593">
    <property type="entry name" value="AAA+_ATPase"/>
</dbReference>
<dbReference type="Pfam" id="PF13185">
    <property type="entry name" value="GAF_2"/>
    <property type="match status" value="1"/>
</dbReference>
<dbReference type="SUPFAM" id="SSF55781">
    <property type="entry name" value="GAF domain-like"/>
    <property type="match status" value="1"/>
</dbReference>
<sequence>MQRATLNFETLLEVTNALNSQRDIESLWRVIADQIQKVIPWDRAGITLYEPSTDSFRFYAVITNMATPALAHDSVIPREGSAVGWVYDNRRLHIREDLQQEQVFLEDGYYVREGLGRMINLPLLVREHCLGTLNIGSVQPGTPDPDDCKFLQQVATQIAYAIDHVQAYQQIKQLSEQLRRENEYLAAEVKASRDLRLVVGTSPSFTKVVDLVKAVAPTDTTVLLLGETGTGKEVLAQALHDLSTRCDKPFIRVNCAALPSGLIESELFGHERGAFTGAQLRRPGRFELAHTGTLFLDEIGEMPMETQAKLLRVLQDGMVDRIGGTQPLAVDVRVIAATNADLSAAIRQGTFRADLYYRLHIFPISVPPLRERREDIPLLAQHFLAQIGTKLKRPHLSFDAQSMARLLTYNWPGNVRELQNVIERAIILSHSSRVTVEEMLLPIAKPPSNQHAVTPVNLGDLERHHITEVLQRTKWRIYGDQGAAHLLGLNPETLRSRLRKLGIRRPATDAPGPHANPER</sequence>
<dbReference type="PROSITE" id="PS00676">
    <property type="entry name" value="SIGMA54_INTERACT_2"/>
    <property type="match status" value="1"/>
</dbReference>
<reference evidence="8 9" key="1">
    <citation type="submission" date="2021-02" db="EMBL/GenBank/DDBJ databases">
        <authorList>
            <person name="Han P."/>
        </authorList>
    </citation>
    <scope>NUCLEOTIDE SEQUENCE [LARGE SCALE GENOMIC DNA]</scope>
    <source>
        <strain evidence="8">Candidatus Nitrospira sp. ZN2</strain>
    </source>
</reference>
<dbReference type="PANTHER" id="PTHR32071">
    <property type="entry name" value="TRANSCRIPTIONAL REGULATORY PROTEIN"/>
    <property type="match status" value="1"/>
</dbReference>
<evidence type="ECO:0000256" key="1">
    <source>
        <dbReference type="ARBA" id="ARBA00022741"/>
    </source>
</evidence>
<dbReference type="PROSITE" id="PS00688">
    <property type="entry name" value="SIGMA54_INTERACT_3"/>
    <property type="match status" value="1"/>
</dbReference>
<dbReference type="InterPro" id="IPR058031">
    <property type="entry name" value="AAA_lid_NorR"/>
</dbReference>
<dbReference type="CDD" id="cd00009">
    <property type="entry name" value="AAA"/>
    <property type="match status" value="1"/>
</dbReference>
<organism evidence="8 9">
    <name type="scientific">Nitrospira defluvii</name>
    <dbReference type="NCBI Taxonomy" id="330214"/>
    <lineage>
        <taxon>Bacteria</taxon>
        <taxon>Pseudomonadati</taxon>
        <taxon>Nitrospirota</taxon>
        <taxon>Nitrospiria</taxon>
        <taxon>Nitrospirales</taxon>
        <taxon>Nitrospiraceae</taxon>
        <taxon>Nitrospira</taxon>
    </lineage>
</organism>
<dbReference type="InterPro" id="IPR025944">
    <property type="entry name" value="Sigma_54_int_dom_CS"/>
</dbReference>
<keyword evidence="5" id="KW-0010">Activator</keyword>
<dbReference type="Pfam" id="PF25601">
    <property type="entry name" value="AAA_lid_14"/>
    <property type="match status" value="1"/>
</dbReference>
<dbReference type="Gene3D" id="3.30.450.40">
    <property type="match status" value="1"/>
</dbReference>
<dbReference type="SUPFAM" id="SSF46689">
    <property type="entry name" value="Homeodomain-like"/>
    <property type="match status" value="1"/>
</dbReference>
<dbReference type="InterPro" id="IPR002197">
    <property type="entry name" value="HTH_Fis"/>
</dbReference>
<dbReference type="EMBL" id="CAJNBJ010000018">
    <property type="protein sequence ID" value="CAE6789372.1"/>
    <property type="molecule type" value="Genomic_DNA"/>
</dbReference>
<protein>
    <submittedName>
        <fullName evidence="8">Formate hydrogenlyase transcriptional activator</fullName>
    </submittedName>
</protein>
<comment type="caution">
    <text evidence="8">The sequence shown here is derived from an EMBL/GenBank/DDBJ whole genome shotgun (WGS) entry which is preliminary data.</text>
</comment>
<evidence type="ECO:0000313" key="9">
    <source>
        <dbReference type="Proteomes" id="UP000675880"/>
    </source>
</evidence>
<dbReference type="InterPro" id="IPR003018">
    <property type="entry name" value="GAF"/>
</dbReference>
<evidence type="ECO:0000256" key="5">
    <source>
        <dbReference type="ARBA" id="ARBA00023159"/>
    </source>
</evidence>
<evidence type="ECO:0000313" key="8">
    <source>
        <dbReference type="EMBL" id="CAE6789372.1"/>
    </source>
</evidence>
<dbReference type="Proteomes" id="UP000675880">
    <property type="component" value="Unassembled WGS sequence"/>
</dbReference>
<accession>A0ABN7M793</accession>
<name>A0ABN7M793_9BACT</name>
<evidence type="ECO:0000256" key="2">
    <source>
        <dbReference type="ARBA" id="ARBA00022840"/>
    </source>
</evidence>
<dbReference type="Pfam" id="PF00158">
    <property type="entry name" value="Sigma54_activat"/>
    <property type="match status" value="1"/>
</dbReference>
<gene>
    <name evidence="8" type="ORF">NSPZN2_50268</name>
</gene>
<feature type="domain" description="Sigma-54 factor interaction" evidence="7">
    <location>
        <begin position="198"/>
        <end position="427"/>
    </location>
</feature>
<keyword evidence="3" id="KW-0805">Transcription regulation</keyword>
<proteinExistence type="predicted"/>
<evidence type="ECO:0000256" key="3">
    <source>
        <dbReference type="ARBA" id="ARBA00023015"/>
    </source>
</evidence>
<evidence type="ECO:0000259" key="7">
    <source>
        <dbReference type="PROSITE" id="PS50045"/>
    </source>
</evidence>
<dbReference type="Gene3D" id="1.10.8.60">
    <property type="match status" value="1"/>
</dbReference>
<dbReference type="SMART" id="SM00065">
    <property type="entry name" value="GAF"/>
    <property type="match status" value="1"/>
</dbReference>
<dbReference type="SMART" id="SM00382">
    <property type="entry name" value="AAA"/>
    <property type="match status" value="1"/>
</dbReference>
<evidence type="ECO:0000256" key="4">
    <source>
        <dbReference type="ARBA" id="ARBA00023125"/>
    </source>
</evidence>
<dbReference type="InterPro" id="IPR002078">
    <property type="entry name" value="Sigma_54_int"/>
</dbReference>
<dbReference type="Gene3D" id="1.10.10.60">
    <property type="entry name" value="Homeodomain-like"/>
    <property type="match status" value="1"/>
</dbReference>
<keyword evidence="6" id="KW-0804">Transcription</keyword>
<dbReference type="InterPro" id="IPR025943">
    <property type="entry name" value="Sigma_54_int_dom_ATP-bd_2"/>
</dbReference>
<dbReference type="Pfam" id="PF02954">
    <property type="entry name" value="HTH_8"/>
    <property type="match status" value="1"/>
</dbReference>
<dbReference type="SUPFAM" id="SSF52540">
    <property type="entry name" value="P-loop containing nucleoside triphosphate hydrolases"/>
    <property type="match status" value="1"/>
</dbReference>
<keyword evidence="4" id="KW-0238">DNA-binding</keyword>
<dbReference type="InterPro" id="IPR027417">
    <property type="entry name" value="P-loop_NTPase"/>
</dbReference>
<dbReference type="Gene3D" id="3.40.50.300">
    <property type="entry name" value="P-loop containing nucleotide triphosphate hydrolases"/>
    <property type="match status" value="1"/>
</dbReference>
<dbReference type="PROSITE" id="PS00675">
    <property type="entry name" value="SIGMA54_INTERACT_1"/>
    <property type="match status" value="1"/>
</dbReference>
<dbReference type="RefSeq" id="WP_213043843.1">
    <property type="nucleotide sequence ID" value="NZ_CAJNBJ010000018.1"/>
</dbReference>
<dbReference type="InterPro" id="IPR029016">
    <property type="entry name" value="GAF-like_dom_sf"/>
</dbReference>
<dbReference type="InterPro" id="IPR009057">
    <property type="entry name" value="Homeodomain-like_sf"/>
</dbReference>
<dbReference type="PANTHER" id="PTHR32071:SF117">
    <property type="entry name" value="PTS-DEPENDENT DIHYDROXYACETONE KINASE OPERON REGULATORY PROTEIN-RELATED"/>
    <property type="match status" value="1"/>
</dbReference>
<dbReference type="InterPro" id="IPR025662">
    <property type="entry name" value="Sigma_54_int_dom_ATP-bd_1"/>
</dbReference>
<keyword evidence="9" id="KW-1185">Reference proteome</keyword>
<keyword evidence="2" id="KW-0067">ATP-binding</keyword>